<accession>I3ZDD3</accession>
<reference evidence="2 3" key="1">
    <citation type="submission" date="2012-06" db="EMBL/GenBank/DDBJ databases">
        <title>Complete genome of Terriglobus roseus DSM 18391.</title>
        <authorList>
            <consortium name="US DOE Joint Genome Institute (JGI-PGF)"/>
            <person name="Lucas S."/>
            <person name="Copeland A."/>
            <person name="Lapidus A."/>
            <person name="Glavina del Rio T."/>
            <person name="Dalin E."/>
            <person name="Tice H."/>
            <person name="Bruce D."/>
            <person name="Goodwin L."/>
            <person name="Pitluck S."/>
            <person name="Peters L."/>
            <person name="Mikhailova N."/>
            <person name="Munk A.C.C."/>
            <person name="Kyrpides N."/>
            <person name="Mavromatis K."/>
            <person name="Ivanova N."/>
            <person name="Brettin T."/>
            <person name="Detter J.C."/>
            <person name="Han C."/>
            <person name="Larimer F."/>
            <person name="Land M."/>
            <person name="Hauser L."/>
            <person name="Markowitz V."/>
            <person name="Cheng J.-F."/>
            <person name="Hugenholtz P."/>
            <person name="Woyke T."/>
            <person name="Wu D."/>
            <person name="Brambilla E."/>
            <person name="Klenk H.-P."/>
            <person name="Eisen J.A."/>
        </authorList>
    </citation>
    <scope>NUCLEOTIDE SEQUENCE [LARGE SCALE GENOMIC DNA]</scope>
    <source>
        <strain evidence="3">DSM 18391 / NRRL B-41598 / KBS 63</strain>
    </source>
</reference>
<feature type="transmembrane region" description="Helical" evidence="1">
    <location>
        <begin position="33"/>
        <end position="53"/>
    </location>
</feature>
<evidence type="ECO:0000313" key="3">
    <source>
        <dbReference type="Proteomes" id="UP000006056"/>
    </source>
</evidence>
<gene>
    <name evidence="2" type="ordered locus">Terro_0929</name>
</gene>
<dbReference type="EMBL" id="CP003379">
    <property type="protein sequence ID" value="AFL87251.1"/>
    <property type="molecule type" value="Genomic_DNA"/>
</dbReference>
<keyword evidence="3" id="KW-1185">Reference proteome</keyword>
<keyword evidence="1" id="KW-0472">Membrane</keyword>
<sequence length="117" mass="13231">MRMVDRIFGWLMVAAALLHSYGAWTAYHSQHELLLWSLAAGLAEFYLAGMNLIRAERRHDLSLARLCVAGNLTWLIVVICFAGLVGHFFEPKVLIQFVITCALLGLSMRARNRSRPM</sequence>
<evidence type="ECO:0000313" key="2">
    <source>
        <dbReference type="EMBL" id="AFL87251.1"/>
    </source>
</evidence>
<feature type="transmembrane region" description="Helical" evidence="1">
    <location>
        <begin position="93"/>
        <end position="110"/>
    </location>
</feature>
<keyword evidence="1" id="KW-0812">Transmembrane</keyword>
<dbReference type="AlphaFoldDB" id="I3ZDD3"/>
<dbReference type="STRING" id="926566.Terro_0929"/>
<dbReference type="Proteomes" id="UP000006056">
    <property type="component" value="Chromosome"/>
</dbReference>
<dbReference type="HOGENOM" id="CLU_2083719_0_0_0"/>
<dbReference type="KEGG" id="trs:Terro_0929"/>
<feature type="transmembrane region" description="Helical" evidence="1">
    <location>
        <begin position="7"/>
        <end position="27"/>
    </location>
</feature>
<evidence type="ECO:0000256" key="1">
    <source>
        <dbReference type="SAM" id="Phobius"/>
    </source>
</evidence>
<protein>
    <submittedName>
        <fullName evidence="2">Uncharacterized protein</fullName>
    </submittedName>
</protein>
<keyword evidence="1" id="KW-1133">Transmembrane helix</keyword>
<organism evidence="2 3">
    <name type="scientific">Terriglobus roseus (strain DSM 18391 / NRRL B-41598 / KBS 63)</name>
    <dbReference type="NCBI Taxonomy" id="926566"/>
    <lineage>
        <taxon>Bacteria</taxon>
        <taxon>Pseudomonadati</taxon>
        <taxon>Acidobacteriota</taxon>
        <taxon>Terriglobia</taxon>
        <taxon>Terriglobales</taxon>
        <taxon>Acidobacteriaceae</taxon>
        <taxon>Terriglobus</taxon>
    </lineage>
</organism>
<name>I3ZDD3_TERRK</name>
<feature type="transmembrane region" description="Helical" evidence="1">
    <location>
        <begin position="65"/>
        <end position="87"/>
    </location>
</feature>
<proteinExistence type="predicted"/>